<dbReference type="Gene3D" id="2.40.50.140">
    <property type="entry name" value="Nucleic acid-binding proteins"/>
    <property type="match status" value="1"/>
</dbReference>
<sequence>MAKSQATYSKKENEKKRLKKKNDKQEKKEERQANAKKGLSLEDMMAYVDENGNISSTPPDPKKKVVINTEDIQIGISRQEDIIDENPVKKGTVTFFNDSKGYGFIKNTETQDSIFVHVNGLTTQIKEGDKVTFEVEMGQKGPTAVKVSKV</sequence>
<dbReference type="InterPro" id="IPR050181">
    <property type="entry name" value="Cold_shock_domain"/>
</dbReference>
<dbReference type="InterPro" id="IPR002059">
    <property type="entry name" value="CSP_DNA-bd"/>
</dbReference>
<dbReference type="Pfam" id="PF00313">
    <property type="entry name" value="CSD"/>
    <property type="match status" value="1"/>
</dbReference>
<dbReference type="SUPFAM" id="SSF50249">
    <property type="entry name" value="Nucleic acid-binding proteins"/>
    <property type="match status" value="1"/>
</dbReference>
<evidence type="ECO:0000259" key="2">
    <source>
        <dbReference type="PROSITE" id="PS51857"/>
    </source>
</evidence>
<dbReference type="GO" id="GO:0003676">
    <property type="term" value="F:nucleic acid binding"/>
    <property type="evidence" value="ECO:0007669"/>
    <property type="project" value="InterPro"/>
</dbReference>
<dbReference type="InterPro" id="IPR012340">
    <property type="entry name" value="NA-bd_OB-fold"/>
</dbReference>
<dbReference type="AlphaFoldDB" id="A0A366KV11"/>
<dbReference type="PRINTS" id="PR00050">
    <property type="entry name" value="COLDSHOCK"/>
</dbReference>
<evidence type="ECO:0000256" key="1">
    <source>
        <dbReference type="SAM" id="MobiDB-lite"/>
    </source>
</evidence>
<organism evidence="3 4">
    <name type="scientific">Pedobacter miscanthi</name>
    <dbReference type="NCBI Taxonomy" id="2259170"/>
    <lineage>
        <taxon>Bacteria</taxon>
        <taxon>Pseudomonadati</taxon>
        <taxon>Bacteroidota</taxon>
        <taxon>Sphingobacteriia</taxon>
        <taxon>Sphingobacteriales</taxon>
        <taxon>Sphingobacteriaceae</taxon>
        <taxon>Pedobacter</taxon>
    </lineage>
</organism>
<protein>
    <submittedName>
        <fullName evidence="3">Cold shock domain-containing protein</fullName>
    </submittedName>
</protein>
<dbReference type="OrthoDB" id="1493235at2"/>
<dbReference type="InterPro" id="IPR011129">
    <property type="entry name" value="CSD"/>
</dbReference>
<dbReference type="Proteomes" id="UP000252081">
    <property type="component" value="Unassembled WGS sequence"/>
</dbReference>
<dbReference type="SMART" id="SM00357">
    <property type="entry name" value="CSP"/>
    <property type="match status" value="1"/>
</dbReference>
<dbReference type="GO" id="GO:0005829">
    <property type="term" value="C:cytosol"/>
    <property type="evidence" value="ECO:0007669"/>
    <property type="project" value="UniProtKB-ARBA"/>
</dbReference>
<feature type="domain" description="CSD" evidence="2">
    <location>
        <begin position="88"/>
        <end position="149"/>
    </location>
</feature>
<accession>A0A366KV11</accession>
<reference evidence="3 4" key="1">
    <citation type="submission" date="2018-07" db="EMBL/GenBank/DDBJ databases">
        <title>A draft genome of a endophytic bacteria, a new species of Pedobacter.</title>
        <authorList>
            <person name="Zhang Z.D."/>
            <person name="Chen Z.J."/>
        </authorList>
    </citation>
    <scope>NUCLEOTIDE SEQUENCE [LARGE SCALE GENOMIC DNA]</scope>
    <source>
        <strain evidence="3 4">RS10</strain>
    </source>
</reference>
<dbReference type="PROSITE" id="PS51857">
    <property type="entry name" value="CSD_2"/>
    <property type="match status" value="1"/>
</dbReference>
<comment type="caution">
    <text evidence="3">The sequence shown here is derived from an EMBL/GenBank/DDBJ whole genome shotgun (WGS) entry which is preliminary data.</text>
</comment>
<name>A0A366KV11_9SPHI</name>
<keyword evidence="4" id="KW-1185">Reference proteome</keyword>
<feature type="compositionally biased region" description="Basic and acidic residues" evidence="1">
    <location>
        <begin position="23"/>
        <end position="33"/>
    </location>
</feature>
<dbReference type="RefSeq" id="WP_113950016.1">
    <property type="nucleotide sequence ID" value="NZ_QNQU01000014.1"/>
</dbReference>
<dbReference type="CDD" id="cd04458">
    <property type="entry name" value="CSP_CDS"/>
    <property type="match status" value="1"/>
</dbReference>
<evidence type="ECO:0000313" key="3">
    <source>
        <dbReference type="EMBL" id="RBQ05360.1"/>
    </source>
</evidence>
<feature type="region of interest" description="Disordered" evidence="1">
    <location>
        <begin position="1"/>
        <end position="41"/>
    </location>
</feature>
<evidence type="ECO:0000313" key="4">
    <source>
        <dbReference type="Proteomes" id="UP000252081"/>
    </source>
</evidence>
<gene>
    <name evidence="3" type="ORF">DRW42_16910</name>
</gene>
<proteinExistence type="predicted"/>
<dbReference type="PANTHER" id="PTHR11544">
    <property type="entry name" value="COLD SHOCK DOMAIN CONTAINING PROTEINS"/>
    <property type="match status" value="1"/>
</dbReference>
<dbReference type="EMBL" id="QNQU01000014">
    <property type="protein sequence ID" value="RBQ05360.1"/>
    <property type="molecule type" value="Genomic_DNA"/>
</dbReference>